<proteinExistence type="inferred from homology"/>
<organism evidence="3 4">
    <name type="scientific">Prorocentrum cordatum</name>
    <dbReference type="NCBI Taxonomy" id="2364126"/>
    <lineage>
        <taxon>Eukaryota</taxon>
        <taxon>Sar</taxon>
        <taxon>Alveolata</taxon>
        <taxon>Dinophyceae</taxon>
        <taxon>Prorocentrales</taxon>
        <taxon>Prorocentraceae</taxon>
        <taxon>Prorocentrum</taxon>
    </lineage>
</organism>
<protein>
    <recommendedName>
        <fullName evidence="2">EIF3F/CSN6-like C-terminal domain-containing protein</fullName>
    </recommendedName>
</protein>
<dbReference type="Proteomes" id="UP001189429">
    <property type="component" value="Unassembled WGS sequence"/>
</dbReference>
<sequence length="94" mass="10459">MLSGRVRELLDYMKDVKEGRAPKNHEVLREMLSICQALQASQPDALRKEFCGEFNDATLVVLMATLTKACASTSDLLDKFSPRGRVKSSEVISL</sequence>
<evidence type="ECO:0000259" key="2">
    <source>
        <dbReference type="Pfam" id="PF13012"/>
    </source>
</evidence>
<comment type="similarity">
    <text evidence="1">Belongs to the peptidase M67A family. CSN6 subfamily.</text>
</comment>
<dbReference type="InterPro" id="IPR024969">
    <property type="entry name" value="EIF3F/CSN6-like_C"/>
</dbReference>
<dbReference type="PANTHER" id="PTHR10540:SF8">
    <property type="entry name" value="COP9 SIGNALOSOME COMPLEX SUBUNIT 6"/>
    <property type="match status" value="1"/>
</dbReference>
<gene>
    <name evidence="3" type="ORF">PCOR1329_LOCUS3097</name>
</gene>
<evidence type="ECO:0000256" key="1">
    <source>
        <dbReference type="ARBA" id="ARBA00010893"/>
    </source>
</evidence>
<comment type="caution">
    <text evidence="3">The sequence shown here is derived from an EMBL/GenBank/DDBJ whole genome shotgun (WGS) entry which is preliminary data.</text>
</comment>
<reference evidence="3" key="1">
    <citation type="submission" date="2023-10" db="EMBL/GenBank/DDBJ databases">
        <authorList>
            <person name="Chen Y."/>
            <person name="Shah S."/>
            <person name="Dougan E. K."/>
            <person name="Thang M."/>
            <person name="Chan C."/>
        </authorList>
    </citation>
    <scope>NUCLEOTIDE SEQUENCE [LARGE SCALE GENOMIC DNA]</scope>
</reference>
<dbReference type="Pfam" id="PF13012">
    <property type="entry name" value="MitMem_reg"/>
    <property type="match status" value="1"/>
</dbReference>
<dbReference type="EMBL" id="CAUYUJ010000783">
    <property type="protein sequence ID" value="CAK0792549.1"/>
    <property type="molecule type" value="Genomic_DNA"/>
</dbReference>
<evidence type="ECO:0000313" key="3">
    <source>
        <dbReference type="EMBL" id="CAK0792549.1"/>
    </source>
</evidence>
<dbReference type="PANTHER" id="PTHR10540">
    <property type="entry name" value="EUKARYOTIC TRANSLATION INITIATION FACTOR 3 SUBUNIT F-RELATED"/>
    <property type="match status" value="1"/>
</dbReference>
<name>A0ABN9PLY5_9DINO</name>
<accession>A0ABN9PLY5</accession>
<keyword evidence="4" id="KW-1185">Reference proteome</keyword>
<feature type="domain" description="EIF3F/CSN6-like C-terminal" evidence="2">
    <location>
        <begin position="1"/>
        <end position="78"/>
    </location>
</feature>
<evidence type="ECO:0000313" key="4">
    <source>
        <dbReference type="Proteomes" id="UP001189429"/>
    </source>
</evidence>